<evidence type="ECO:0000313" key="2">
    <source>
        <dbReference type="Proteomes" id="UP000003688"/>
    </source>
</evidence>
<sequence length="161" mass="17543" precursor="true">MRKKLSILLTVLILAVLGGMIQIALRPRETEPVYQGRKLSFWLSDYLPGAKASPEQLQRDSAAVREIGTNAIPVLLRWISAKDGPLKHKIIVWIYEHPRVPFRVESAVDKQMMAASAFSILGRLQATSAVPALVEIVKQGGGTKTSGVGAQTFPIFAPGRA</sequence>
<dbReference type="Proteomes" id="UP000003688">
    <property type="component" value="Unassembled WGS sequence"/>
</dbReference>
<keyword evidence="2" id="KW-1185">Reference proteome</keyword>
<accession>B9XQU6</accession>
<proteinExistence type="predicted"/>
<dbReference type="EMBL" id="ABOX02000057">
    <property type="protein sequence ID" value="EEF57803.1"/>
    <property type="molecule type" value="Genomic_DNA"/>
</dbReference>
<name>B9XQU6_PEDPL</name>
<dbReference type="STRING" id="320771.Cflav_PD0903"/>
<protein>
    <submittedName>
        <fullName evidence="1">Uncharacterized protein</fullName>
    </submittedName>
</protein>
<evidence type="ECO:0000313" key="1">
    <source>
        <dbReference type="EMBL" id="EEF57803.1"/>
    </source>
</evidence>
<dbReference type="RefSeq" id="WP_007418181.1">
    <property type="nucleotide sequence ID" value="NZ_ABOX02000057.1"/>
</dbReference>
<reference evidence="1 2" key="1">
    <citation type="journal article" date="2011" name="J. Bacteriol.">
        <title>Genome sequence of 'Pedosphaera parvula' Ellin514, an aerobic Verrucomicrobial isolate from pasture soil.</title>
        <authorList>
            <person name="Kant R."/>
            <person name="van Passel M.W."/>
            <person name="Sangwan P."/>
            <person name="Palva A."/>
            <person name="Lucas S."/>
            <person name="Copeland A."/>
            <person name="Lapidus A."/>
            <person name="Glavina Del Rio T."/>
            <person name="Dalin E."/>
            <person name="Tice H."/>
            <person name="Bruce D."/>
            <person name="Goodwin L."/>
            <person name="Pitluck S."/>
            <person name="Chertkov O."/>
            <person name="Larimer F.W."/>
            <person name="Land M.L."/>
            <person name="Hauser L."/>
            <person name="Brettin T.S."/>
            <person name="Detter J.C."/>
            <person name="Han S."/>
            <person name="de Vos W.M."/>
            <person name="Janssen P.H."/>
            <person name="Smidt H."/>
        </authorList>
    </citation>
    <scope>NUCLEOTIDE SEQUENCE [LARGE SCALE GENOMIC DNA]</scope>
    <source>
        <strain evidence="1 2">Ellin514</strain>
    </source>
</reference>
<gene>
    <name evidence="1" type="ORF">Cflav_PD0903</name>
</gene>
<organism evidence="1 2">
    <name type="scientific">Pedosphaera parvula (strain Ellin514)</name>
    <dbReference type="NCBI Taxonomy" id="320771"/>
    <lineage>
        <taxon>Bacteria</taxon>
        <taxon>Pseudomonadati</taxon>
        <taxon>Verrucomicrobiota</taxon>
        <taxon>Pedosphaerae</taxon>
        <taxon>Pedosphaerales</taxon>
        <taxon>Pedosphaeraceae</taxon>
        <taxon>Pedosphaera</taxon>
    </lineage>
</organism>
<dbReference type="AlphaFoldDB" id="B9XQU6"/>
<comment type="caution">
    <text evidence="1">The sequence shown here is derived from an EMBL/GenBank/DDBJ whole genome shotgun (WGS) entry which is preliminary data.</text>
</comment>